<keyword evidence="1" id="KW-0812">Transmembrane</keyword>
<name>A0A0E9S9L0_ANGAN</name>
<keyword evidence="1" id="KW-1133">Transmembrane helix</keyword>
<organism evidence="2">
    <name type="scientific">Anguilla anguilla</name>
    <name type="common">European freshwater eel</name>
    <name type="synonym">Muraena anguilla</name>
    <dbReference type="NCBI Taxonomy" id="7936"/>
    <lineage>
        <taxon>Eukaryota</taxon>
        <taxon>Metazoa</taxon>
        <taxon>Chordata</taxon>
        <taxon>Craniata</taxon>
        <taxon>Vertebrata</taxon>
        <taxon>Euteleostomi</taxon>
        <taxon>Actinopterygii</taxon>
        <taxon>Neopterygii</taxon>
        <taxon>Teleostei</taxon>
        <taxon>Anguilliformes</taxon>
        <taxon>Anguillidae</taxon>
        <taxon>Anguilla</taxon>
    </lineage>
</organism>
<reference evidence="2" key="2">
    <citation type="journal article" date="2015" name="Fish Shellfish Immunol.">
        <title>Early steps in the European eel (Anguilla anguilla)-Vibrio vulnificus interaction in the gills: Role of the RtxA13 toxin.</title>
        <authorList>
            <person name="Callol A."/>
            <person name="Pajuelo D."/>
            <person name="Ebbesson L."/>
            <person name="Teles M."/>
            <person name="MacKenzie S."/>
            <person name="Amaro C."/>
        </authorList>
    </citation>
    <scope>NUCLEOTIDE SEQUENCE</scope>
</reference>
<feature type="transmembrane region" description="Helical" evidence="1">
    <location>
        <begin position="31"/>
        <end position="48"/>
    </location>
</feature>
<sequence length="103" mass="11693">MVMLQNLASVCLSVCKQQQKKRRKTKTEDDALIHPLPVCLFLWTALLVTLEASDGTTAQRHQCLSFGFHYHTCGTKGLFILFFIFVQEQNGYGVKCTQALNRL</sequence>
<evidence type="ECO:0000313" key="2">
    <source>
        <dbReference type="EMBL" id="JAH37355.1"/>
    </source>
</evidence>
<protein>
    <submittedName>
        <fullName evidence="2">Uncharacterized protein</fullName>
    </submittedName>
</protein>
<dbReference type="EMBL" id="GBXM01071222">
    <property type="protein sequence ID" value="JAH37355.1"/>
    <property type="molecule type" value="Transcribed_RNA"/>
</dbReference>
<feature type="transmembrane region" description="Helical" evidence="1">
    <location>
        <begin position="68"/>
        <end position="86"/>
    </location>
</feature>
<dbReference type="AlphaFoldDB" id="A0A0E9S9L0"/>
<reference evidence="2" key="1">
    <citation type="submission" date="2014-11" db="EMBL/GenBank/DDBJ databases">
        <authorList>
            <person name="Amaro Gonzalez C."/>
        </authorList>
    </citation>
    <scope>NUCLEOTIDE SEQUENCE</scope>
</reference>
<accession>A0A0E9S9L0</accession>
<evidence type="ECO:0000256" key="1">
    <source>
        <dbReference type="SAM" id="Phobius"/>
    </source>
</evidence>
<proteinExistence type="predicted"/>
<keyword evidence="1" id="KW-0472">Membrane</keyword>